<evidence type="ECO:0000313" key="9">
    <source>
        <dbReference type="EMBL" id="PXA04713.1"/>
    </source>
</evidence>
<dbReference type="InterPro" id="IPR020070">
    <property type="entry name" value="Ribosomal_bL9_N"/>
</dbReference>
<dbReference type="InterPro" id="IPR020594">
    <property type="entry name" value="Ribosomal_bL9_bac/chp"/>
</dbReference>
<dbReference type="Pfam" id="PF01281">
    <property type="entry name" value="Ribosomal_L9_N"/>
    <property type="match status" value="1"/>
</dbReference>
<evidence type="ECO:0000256" key="3">
    <source>
        <dbReference type="ARBA" id="ARBA00022884"/>
    </source>
</evidence>
<reference evidence="9 10" key="1">
    <citation type="submission" date="2018-05" db="EMBL/GenBank/DDBJ databases">
        <title>Coraliomargarita sinensis sp. nov., isolated from a marine solar saltern.</title>
        <authorList>
            <person name="Zhou L.Y."/>
        </authorList>
    </citation>
    <scope>NUCLEOTIDE SEQUENCE [LARGE SCALE GENOMIC DNA]</scope>
    <source>
        <strain evidence="9 10">WN38</strain>
    </source>
</reference>
<dbReference type="InterPro" id="IPR020069">
    <property type="entry name" value="Ribosomal_bL9_C"/>
</dbReference>
<dbReference type="PANTHER" id="PTHR21368">
    <property type="entry name" value="50S RIBOSOMAL PROTEIN L9"/>
    <property type="match status" value="1"/>
</dbReference>
<dbReference type="InterPro" id="IPR036935">
    <property type="entry name" value="Ribosomal_bL9_N_sf"/>
</dbReference>
<dbReference type="OrthoDB" id="9788336at2"/>
<evidence type="ECO:0000256" key="2">
    <source>
        <dbReference type="ARBA" id="ARBA00022730"/>
    </source>
</evidence>
<dbReference type="InParanoid" id="A0A317ZKG5"/>
<comment type="function">
    <text evidence="7">Binds to the 23S rRNA.</text>
</comment>
<comment type="similarity">
    <text evidence="1 7">Belongs to the bacterial ribosomal protein bL9 family.</text>
</comment>
<sequence length="168" mass="18263">MANNQVLLLKPIHGLGAEGDTVTVRSGYARNFLLPRKLALPITQANKKQIEALLKAREVREQKELDEARTLAEQIDAKNIAIAVKTGEGGKMFGAVTANDLIERLKEEGVELVKKQLSLPAPIKELGSHTVTVKLAGEVTAELKFEVVSENPIEEAAEEEAADAEDKE</sequence>
<keyword evidence="4 7" id="KW-0689">Ribosomal protein</keyword>
<evidence type="ECO:0000313" key="10">
    <source>
        <dbReference type="Proteomes" id="UP000247099"/>
    </source>
</evidence>
<dbReference type="AlphaFoldDB" id="A0A317ZKG5"/>
<organism evidence="9 10">
    <name type="scientific">Coraliomargarita sinensis</name>
    <dbReference type="NCBI Taxonomy" id="2174842"/>
    <lineage>
        <taxon>Bacteria</taxon>
        <taxon>Pseudomonadati</taxon>
        <taxon>Verrucomicrobiota</taxon>
        <taxon>Opitutia</taxon>
        <taxon>Puniceicoccales</taxon>
        <taxon>Coraliomargaritaceae</taxon>
        <taxon>Coraliomargarita</taxon>
    </lineage>
</organism>
<dbReference type="InterPro" id="IPR000244">
    <property type="entry name" value="Ribosomal_bL9"/>
</dbReference>
<evidence type="ECO:0000256" key="7">
    <source>
        <dbReference type="HAMAP-Rule" id="MF_00503"/>
    </source>
</evidence>
<dbReference type="GO" id="GO:0005840">
    <property type="term" value="C:ribosome"/>
    <property type="evidence" value="ECO:0007669"/>
    <property type="project" value="UniProtKB-KW"/>
</dbReference>
<dbReference type="EMBL" id="QHJQ01000003">
    <property type="protein sequence ID" value="PXA04713.1"/>
    <property type="molecule type" value="Genomic_DNA"/>
</dbReference>
<evidence type="ECO:0000256" key="5">
    <source>
        <dbReference type="ARBA" id="ARBA00023274"/>
    </source>
</evidence>
<name>A0A317ZKG5_9BACT</name>
<dbReference type="PROSITE" id="PS00651">
    <property type="entry name" value="RIBOSOMAL_L9"/>
    <property type="match status" value="1"/>
</dbReference>
<keyword evidence="10" id="KW-1185">Reference proteome</keyword>
<dbReference type="FunCoup" id="A0A317ZKG5">
    <property type="interactions" value="593"/>
</dbReference>
<evidence type="ECO:0000256" key="6">
    <source>
        <dbReference type="ARBA" id="ARBA00035292"/>
    </source>
</evidence>
<dbReference type="GO" id="GO:0006412">
    <property type="term" value="P:translation"/>
    <property type="evidence" value="ECO:0007669"/>
    <property type="project" value="UniProtKB-UniRule"/>
</dbReference>
<dbReference type="GO" id="GO:1990904">
    <property type="term" value="C:ribonucleoprotein complex"/>
    <property type="evidence" value="ECO:0007669"/>
    <property type="project" value="UniProtKB-KW"/>
</dbReference>
<dbReference type="InterPro" id="IPR009027">
    <property type="entry name" value="Ribosomal_bL9/RNase_H1_N"/>
</dbReference>
<evidence type="ECO:0000259" key="8">
    <source>
        <dbReference type="PROSITE" id="PS00651"/>
    </source>
</evidence>
<dbReference type="Pfam" id="PF03948">
    <property type="entry name" value="Ribosomal_L9_C"/>
    <property type="match status" value="1"/>
</dbReference>
<keyword evidence="5 7" id="KW-0687">Ribonucleoprotein</keyword>
<dbReference type="GO" id="GO:0019843">
    <property type="term" value="F:rRNA binding"/>
    <property type="evidence" value="ECO:0007669"/>
    <property type="project" value="UniProtKB-UniRule"/>
</dbReference>
<evidence type="ECO:0000256" key="1">
    <source>
        <dbReference type="ARBA" id="ARBA00010605"/>
    </source>
</evidence>
<dbReference type="RefSeq" id="WP_110130519.1">
    <property type="nucleotide sequence ID" value="NZ_QHJQ01000003.1"/>
</dbReference>
<dbReference type="HAMAP" id="MF_00503">
    <property type="entry name" value="Ribosomal_bL9"/>
    <property type="match status" value="1"/>
</dbReference>
<protein>
    <recommendedName>
        <fullName evidence="6 7">Large ribosomal subunit protein bL9</fullName>
    </recommendedName>
</protein>
<comment type="caution">
    <text evidence="9">The sequence shown here is derived from an EMBL/GenBank/DDBJ whole genome shotgun (WGS) entry which is preliminary data.</text>
</comment>
<proteinExistence type="inferred from homology"/>
<dbReference type="Gene3D" id="3.10.430.100">
    <property type="entry name" value="Ribosomal protein L9, C-terminal domain"/>
    <property type="match status" value="1"/>
</dbReference>
<dbReference type="Gene3D" id="3.40.5.10">
    <property type="entry name" value="Ribosomal protein L9, N-terminal domain"/>
    <property type="match status" value="1"/>
</dbReference>
<dbReference type="SUPFAM" id="SSF55658">
    <property type="entry name" value="L9 N-domain-like"/>
    <property type="match status" value="1"/>
</dbReference>
<dbReference type="Proteomes" id="UP000247099">
    <property type="component" value="Unassembled WGS sequence"/>
</dbReference>
<dbReference type="NCBIfam" id="TIGR00158">
    <property type="entry name" value="L9"/>
    <property type="match status" value="1"/>
</dbReference>
<feature type="domain" description="Ribosomal protein L9" evidence="8">
    <location>
        <begin position="16"/>
        <end position="43"/>
    </location>
</feature>
<keyword evidence="2 7" id="KW-0699">rRNA-binding</keyword>
<dbReference type="GO" id="GO:0003735">
    <property type="term" value="F:structural constituent of ribosome"/>
    <property type="evidence" value="ECO:0007669"/>
    <property type="project" value="InterPro"/>
</dbReference>
<gene>
    <name evidence="7" type="primary">rplI</name>
    <name evidence="9" type="ORF">DDZ13_05955</name>
</gene>
<evidence type="ECO:0000256" key="4">
    <source>
        <dbReference type="ARBA" id="ARBA00022980"/>
    </source>
</evidence>
<keyword evidence="3 7" id="KW-0694">RNA-binding</keyword>
<dbReference type="InterPro" id="IPR036791">
    <property type="entry name" value="Ribosomal_bL9_C_sf"/>
</dbReference>
<accession>A0A317ZKG5</accession>
<dbReference type="SUPFAM" id="SSF55653">
    <property type="entry name" value="Ribosomal protein L9 C-domain"/>
    <property type="match status" value="1"/>
</dbReference>